<gene>
    <name evidence="2" type="ORF">FHX59_007064</name>
</gene>
<evidence type="ECO:0000259" key="1">
    <source>
        <dbReference type="Pfam" id="PF01175"/>
    </source>
</evidence>
<sequence length="152" mass="16837">MVHPNARVVADRIDLVGEVFEVARRQCDESRIDFRLKTRYVDKKAKTLDEALAMREAAKKSGQPVSIGLLGNAADVFEQLVERNITPDCVTDQTSAHDPIHGYLPQGDQGNQGTATAAREKTTENEILREAVEWGRSKNLIECSPLLPGDDH</sequence>
<dbReference type="PANTHER" id="PTHR12216:SF4">
    <property type="entry name" value="UROCANATE HYDRATASE"/>
    <property type="match status" value="1"/>
</dbReference>
<dbReference type="Pfam" id="PF01175">
    <property type="entry name" value="Urocanase"/>
    <property type="match status" value="1"/>
</dbReference>
<dbReference type="InterPro" id="IPR036190">
    <property type="entry name" value="Urocanase_sf"/>
</dbReference>
<dbReference type="InterPro" id="IPR023637">
    <property type="entry name" value="Urocanase-like"/>
</dbReference>
<comment type="caution">
    <text evidence="2">The sequence shown here is derived from an EMBL/GenBank/DDBJ whole genome shotgun (WGS) entry which is preliminary data.</text>
</comment>
<evidence type="ECO:0000313" key="2">
    <source>
        <dbReference type="EMBL" id="MBB2932579.1"/>
    </source>
</evidence>
<proteinExistence type="predicted"/>
<dbReference type="Gene3D" id="3.40.50.10730">
    <property type="entry name" value="Urocanase like domains"/>
    <property type="match status" value="1"/>
</dbReference>
<dbReference type="InterPro" id="IPR035085">
    <property type="entry name" value="Urocanase_Rossmann-like"/>
</dbReference>
<evidence type="ECO:0000313" key="3">
    <source>
        <dbReference type="Proteomes" id="UP000533533"/>
    </source>
</evidence>
<dbReference type="Proteomes" id="UP000533533">
    <property type="component" value="Unassembled WGS sequence"/>
</dbReference>
<accession>A0ABR6G1C6</accession>
<dbReference type="InterPro" id="IPR038364">
    <property type="entry name" value="Urocanase_central_sf"/>
</dbReference>
<dbReference type="PANTHER" id="PTHR12216">
    <property type="entry name" value="UROCANATE HYDRATASE"/>
    <property type="match status" value="1"/>
</dbReference>
<dbReference type="SUPFAM" id="SSF111326">
    <property type="entry name" value="Urocanase"/>
    <property type="match status" value="1"/>
</dbReference>
<organism evidence="2 3">
    <name type="scientific">Paraburkholderia silvatlantica</name>
    <dbReference type="NCBI Taxonomy" id="321895"/>
    <lineage>
        <taxon>Bacteria</taxon>
        <taxon>Pseudomonadati</taxon>
        <taxon>Pseudomonadota</taxon>
        <taxon>Betaproteobacteria</taxon>
        <taxon>Burkholderiales</taxon>
        <taxon>Burkholderiaceae</taxon>
        <taxon>Paraburkholderia</taxon>
    </lineage>
</organism>
<dbReference type="EMBL" id="JACHVZ010000029">
    <property type="protein sequence ID" value="MBB2932579.1"/>
    <property type="molecule type" value="Genomic_DNA"/>
</dbReference>
<feature type="domain" description="Urocanase Rossmann-like" evidence="1">
    <location>
        <begin position="26"/>
        <end position="124"/>
    </location>
</feature>
<name>A0ABR6G1C6_9BURK</name>
<keyword evidence="3" id="KW-1185">Reference proteome</keyword>
<protein>
    <submittedName>
        <fullName evidence="2">Urocanate hydratase</fullName>
    </submittedName>
</protein>
<reference evidence="2 3" key="1">
    <citation type="submission" date="2020-08" db="EMBL/GenBank/DDBJ databases">
        <title>Genomic Encyclopedia of Type Strains, Phase IV (KMG-V): Genome sequencing to study the core and pangenomes of soil and plant-associated prokaryotes.</title>
        <authorList>
            <person name="Whitman W."/>
        </authorList>
    </citation>
    <scope>NUCLEOTIDE SEQUENCE [LARGE SCALE GENOMIC DNA]</scope>
    <source>
        <strain evidence="2 3">SRMrh-85</strain>
    </source>
</reference>